<name>A0A1D6KJT0_MAIZE</name>
<dbReference type="Pfam" id="PF03061">
    <property type="entry name" value="4HBT"/>
    <property type="match status" value="1"/>
</dbReference>
<dbReference type="InterPro" id="IPR039298">
    <property type="entry name" value="ACOT13"/>
</dbReference>
<dbReference type="CDD" id="cd03443">
    <property type="entry name" value="PaaI_thioesterase"/>
    <property type="match status" value="1"/>
</dbReference>
<proteinExistence type="inferred from homology"/>
<dbReference type="EMBL" id="CM007647">
    <property type="protein sequence ID" value="ONM03183.1"/>
    <property type="molecule type" value="Genomic_DNA"/>
</dbReference>
<evidence type="ECO:0000256" key="1">
    <source>
        <dbReference type="ARBA" id="ARBA00008324"/>
    </source>
</evidence>
<dbReference type="Gene3D" id="3.10.129.10">
    <property type="entry name" value="Hotdog Thioesterase"/>
    <property type="match status" value="1"/>
</dbReference>
<sequence length="138" mass="14523">MGDAGDKCALRLAATARKWLEDGRVVCSLRVGAPLTDAEGRWHAGAIAVAADNVCAAAVFTALGADVLTVQYSLSYFSPAHLDEEVEMEGRVVGRKAALAAATVEVRKKESGELVAICRQWMAPLSTTKVSTSTSSKL</sequence>
<comment type="similarity">
    <text evidence="1">Belongs to the thioesterase PaaI family.</text>
</comment>
<organism evidence="3">
    <name type="scientific">Zea mays</name>
    <name type="common">Maize</name>
    <dbReference type="NCBI Taxonomy" id="4577"/>
    <lineage>
        <taxon>Eukaryota</taxon>
        <taxon>Viridiplantae</taxon>
        <taxon>Streptophyta</taxon>
        <taxon>Embryophyta</taxon>
        <taxon>Tracheophyta</taxon>
        <taxon>Spermatophyta</taxon>
        <taxon>Magnoliopsida</taxon>
        <taxon>Liliopsida</taxon>
        <taxon>Poales</taxon>
        <taxon>Poaceae</taxon>
        <taxon>PACMAD clade</taxon>
        <taxon>Panicoideae</taxon>
        <taxon>Andropogonodae</taxon>
        <taxon>Andropogoneae</taxon>
        <taxon>Tripsacinae</taxon>
        <taxon>Zea</taxon>
    </lineage>
</organism>
<protein>
    <submittedName>
        <fullName evidence="3">FHA domain-containing protein FHA2</fullName>
    </submittedName>
</protein>
<dbReference type="GO" id="GO:0047617">
    <property type="term" value="F:fatty acyl-CoA hydrolase activity"/>
    <property type="evidence" value="ECO:0007669"/>
    <property type="project" value="InterPro"/>
</dbReference>
<dbReference type="OMA" id="KWLENPC"/>
<gene>
    <name evidence="3" type="ORF">ZEAMMB73_Zm00001d031593</name>
</gene>
<dbReference type="AlphaFoldDB" id="A0A1D6KJT0"/>
<feature type="domain" description="Thioesterase" evidence="2">
    <location>
        <begin position="40"/>
        <end position="113"/>
    </location>
</feature>
<dbReference type="ExpressionAtlas" id="A0A1D6KJT0">
    <property type="expression patterns" value="baseline and differential"/>
</dbReference>
<reference evidence="3" key="1">
    <citation type="submission" date="2015-12" db="EMBL/GenBank/DDBJ databases">
        <title>Update maize B73 reference genome by single molecule sequencing technologies.</title>
        <authorList>
            <consortium name="Maize Genome Sequencing Project"/>
            <person name="Ware D."/>
        </authorList>
    </citation>
    <scope>NUCLEOTIDE SEQUENCE [LARGE SCALE GENOMIC DNA]</scope>
    <source>
        <tissue evidence="3">Seedling</tissue>
    </source>
</reference>
<evidence type="ECO:0000259" key="2">
    <source>
        <dbReference type="Pfam" id="PF03061"/>
    </source>
</evidence>
<dbReference type="InterPro" id="IPR006683">
    <property type="entry name" value="Thioestr_dom"/>
</dbReference>
<dbReference type="SUPFAM" id="SSF54637">
    <property type="entry name" value="Thioesterase/thiol ester dehydrase-isomerase"/>
    <property type="match status" value="1"/>
</dbReference>
<dbReference type="PANTHER" id="PTHR21660">
    <property type="entry name" value="THIOESTERASE SUPERFAMILY MEMBER-RELATED"/>
    <property type="match status" value="1"/>
</dbReference>
<dbReference type="PANTHER" id="PTHR21660:SF40">
    <property type="entry name" value="OS01G0229600 PROTEIN"/>
    <property type="match status" value="1"/>
</dbReference>
<dbReference type="InterPro" id="IPR029069">
    <property type="entry name" value="HotDog_dom_sf"/>
</dbReference>
<evidence type="ECO:0000313" key="3">
    <source>
        <dbReference type="EMBL" id="ONM03183.1"/>
    </source>
</evidence>
<accession>A0A1D6KJT0</accession>